<comment type="caution">
    <text evidence="2">The sequence shown here is derived from an EMBL/GenBank/DDBJ whole genome shotgun (WGS) entry which is preliminary data.</text>
</comment>
<feature type="region of interest" description="Disordered" evidence="1">
    <location>
        <begin position="1"/>
        <end position="74"/>
    </location>
</feature>
<sequence>MQRAADHVDRGDLEPAPAELAQGVDVTGGEVAEPEVLPHHDPGRGQRQQDGGDEVLGGLLGERLGEGDHLHPVGAGAAQQLDPLVEVAQQLRLVAGADDAEGMRPEGHGDDGQAGLEPPGVREDRSMAQMDTVEIADDDNALAHTSPRPSAVGLACPIVVAPPLTT</sequence>
<accession>A0A645E1E6</accession>
<proteinExistence type="predicted"/>
<evidence type="ECO:0000256" key="1">
    <source>
        <dbReference type="SAM" id="MobiDB-lite"/>
    </source>
</evidence>
<organism evidence="2">
    <name type="scientific">bioreactor metagenome</name>
    <dbReference type="NCBI Taxonomy" id="1076179"/>
    <lineage>
        <taxon>unclassified sequences</taxon>
        <taxon>metagenomes</taxon>
        <taxon>ecological metagenomes</taxon>
    </lineage>
</organism>
<feature type="compositionally biased region" description="Basic and acidic residues" evidence="1">
    <location>
        <begin position="1"/>
        <end position="13"/>
    </location>
</feature>
<protein>
    <submittedName>
        <fullName evidence="2">Uncharacterized protein</fullName>
    </submittedName>
</protein>
<gene>
    <name evidence="2" type="ORF">SDC9_142499</name>
</gene>
<name>A0A645E1E6_9ZZZZ</name>
<dbReference type="AlphaFoldDB" id="A0A645E1E6"/>
<evidence type="ECO:0000313" key="2">
    <source>
        <dbReference type="EMBL" id="MPM95345.1"/>
    </source>
</evidence>
<feature type="region of interest" description="Disordered" evidence="1">
    <location>
        <begin position="97"/>
        <end position="125"/>
    </location>
</feature>
<feature type="compositionally biased region" description="Basic and acidic residues" evidence="1">
    <location>
        <begin position="101"/>
        <end position="111"/>
    </location>
</feature>
<reference evidence="2" key="1">
    <citation type="submission" date="2019-08" db="EMBL/GenBank/DDBJ databases">
        <authorList>
            <person name="Kucharzyk K."/>
            <person name="Murdoch R.W."/>
            <person name="Higgins S."/>
            <person name="Loffler F."/>
        </authorList>
    </citation>
    <scope>NUCLEOTIDE SEQUENCE</scope>
</reference>
<dbReference type="EMBL" id="VSSQ01041859">
    <property type="protein sequence ID" value="MPM95345.1"/>
    <property type="molecule type" value="Genomic_DNA"/>
</dbReference>